<dbReference type="UniPathway" id="UPA00958"/>
<evidence type="ECO:0000313" key="18">
    <source>
        <dbReference type="Proteomes" id="UP000435877"/>
    </source>
</evidence>
<evidence type="ECO:0000256" key="10">
    <source>
        <dbReference type="ARBA" id="ARBA00049183"/>
    </source>
</evidence>
<keyword evidence="13" id="KW-1003">Cell membrane</keyword>
<dbReference type="Pfam" id="PF00534">
    <property type="entry name" value="Glycos_transf_1"/>
    <property type="match status" value="1"/>
</dbReference>
<keyword evidence="6" id="KW-0997">Cell inner membrane</keyword>
<protein>
    <recommendedName>
        <fullName evidence="5 13">3-deoxy-D-manno-octulosonic acid transferase</fullName>
        <shortName evidence="13">Kdo transferase</shortName>
        <ecNumber evidence="4 13">2.4.99.12</ecNumber>
    </recommendedName>
    <alternativeName>
        <fullName evidence="9 13">Lipid IV(A) 3-deoxy-D-manno-octulosonic acid transferase</fullName>
    </alternativeName>
</protein>
<keyword evidence="6" id="KW-0472">Membrane</keyword>
<evidence type="ECO:0000256" key="4">
    <source>
        <dbReference type="ARBA" id="ARBA00012621"/>
    </source>
</evidence>
<dbReference type="FunFam" id="3.40.50.11720:FF:000001">
    <property type="entry name" value="3-deoxy-D-manno-octulosonic acid transferase"/>
    <property type="match status" value="1"/>
</dbReference>
<dbReference type="Gene3D" id="3.40.50.2000">
    <property type="entry name" value="Glycogen Phosphorylase B"/>
    <property type="match status" value="1"/>
</dbReference>
<evidence type="ECO:0000313" key="17">
    <source>
        <dbReference type="EMBL" id="CAA0114234.1"/>
    </source>
</evidence>
<dbReference type="Proteomes" id="UP000439591">
    <property type="component" value="Unassembled WGS sequence"/>
</dbReference>
<keyword evidence="8" id="KW-0735">Signal-anchor</keyword>
<evidence type="ECO:0000256" key="2">
    <source>
        <dbReference type="ARBA" id="ARBA00004713"/>
    </source>
</evidence>
<dbReference type="EMBL" id="CACSIM010000003">
    <property type="protein sequence ID" value="CAA0102451.1"/>
    <property type="molecule type" value="Genomic_DNA"/>
</dbReference>
<dbReference type="PANTHER" id="PTHR42755:SF1">
    <property type="entry name" value="3-DEOXY-D-MANNO-OCTULOSONIC ACID TRANSFERASE, MITOCHONDRIAL-RELATED"/>
    <property type="match status" value="1"/>
</dbReference>
<feature type="domain" description="Glycosyl transferase family 1" evidence="14">
    <location>
        <begin position="260"/>
        <end position="414"/>
    </location>
</feature>
<dbReference type="GO" id="GO:0043842">
    <property type="term" value="F:Kdo transferase activity"/>
    <property type="evidence" value="ECO:0007669"/>
    <property type="project" value="UniProtKB-EC"/>
</dbReference>
<dbReference type="InterPro" id="IPR038107">
    <property type="entry name" value="Glycos_transf_N_sf"/>
</dbReference>
<organism evidence="17 18">
    <name type="scientific">Zhongshania aliphaticivorans</name>
    <dbReference type="NCBI Taxonomy" id="1470434"/>
    <lineage>
        <taxon>Bacteria</taxon>
        <taxon>Pseudomonadati</taxon>
        <taxon>Pseudomonadota</taxon>
        <taxon>Gammaproteobacteria</taxon>
        <taxon>Cellvibrionales</taxon>
        <taxon>Spongiibacteraceae</taxon>
        <taxon>Zhongshania</taxon>
    </lineage>
</organism>
<feature type="site" description="Transition state stabilizer" evidence="12">
    <location>
        <position position="142"/>
    </location>
</feature>
<comment type="similarity">
    <text evidence="3">Belongs to the glycosyltransferase group 1 family. Glycosyltransferase 30 subfamily.</text>
</comment>
<evidence type="ECO:0000256" key="8">
    <source>
        <dbReference type="ARBA" id="ARBA00022968"/>
    </source>
</evidence>
<dbReference type="InterPro" id="IPR039901">
    <property type="entry name" value="Kdotransferase"/>
</dbReference>
<dbReference type="Gene3D" id="3.40.50.11720">
    <property type="entry name" value="3-Deoxy-D-manno-octulosonic-acid transferase, N-terminal domain"/>
    <property type="match status" value="1"/>
</dbReference>
<evidence type="ECO:0000256" key="12">
    <source>
        <dbReference type="PIRSR" id="PIRSR639901-2"/>
    </source>
</evidence>
<accession>A0A5S9Q9P7</accession>
<dbReference type="RefSeq" id="WP_159270321.1">
    <property type="nucleotide sequence ID" value="NZ_CACSIK010000004.1"/>
</dbReference>
<keyword evidence="17" id="KW-0328">Glycosyltransferase</keyword>
<evidence type="ECO:0000313" key="19">
    <source>
        <dbReference type="Proteomes" id="UP000439591"/>
    </source>
</evidence>
<evidence type="ECO:0000256" key="13">
    <source>
        <dbReference type="RuleBase" id="RU365103"/>
    </source>
</evidence>
<dbReference type="GO" id="GO:0009244">
    <property type="term" value="P:lipopolysaccharide core region biosynthetic process"/>
    <property type="evidence" value="ECO:0007669"/>
    <property type="project" value="UniProtKB-UniRule"/>
</dbReference>
<comment type="catalytic activity">
    <reaction evidence="10 13">
        <text>lipid IVA (E. coli) + CMP-3-deoxy-beta-D-manno-octulosonate = alpha-Kdo-(2-&gt;6)-lipid IVA (E. coli) + CMP + H(+)</text>
        <dbReference type="Rhea" id="RHEA:28066"/>
        <dbReference type="ChEBI" id="CHEBI:15378"/>
        <dbReference type="ChEBI" id="CHEBI:58603"/>
        <dbReference type="ChEBI" id="CHEBI:60364"/>
        <dbReference type="ChEBI" id="CHEBI:60377"/>
        <dbReference type="ChEBI" id="CHEBI:85987"/>
        <dbReference type="EC" id="2.4.99.12"/>
    </reaction>
</comment>
<evidence type="ECO:0000313" key="16">
    <source>
        <dbReference type="EMBL" id="CAA0102451.1"/>
    </source>
</evidence>
<evidence type="ECO:0000259" key="15">
    <source>
        <dbReference type="Pfam" id="PF04413"/>
    </source>
</evidence>
<dbReference type="OrthoDB" id="9789797at2"/>
<dbReference type="PANTHER" id="PTHR42755">
    <property type="entry name" value="3-DEOXY-MANNO-OCTULOSONATE CYTIDYLYLTRANSFERASE"/>
    <property type="match status" value="1"/>
</dbReference>
<proteinExistence type="inferred from homology"/>
<feature type="site" description="Transition state stabilizer" evidence="12">
    <location>
        <position position="220"/>
    </location>
</feature>
<dbReference type="EC" id="2.4.99.12" evidence="4 13"/>
<dbReference type="InterPro" id="IPR001296">
    <property type="entry name" value="Glyco_trans_1"/>
</dbReference>
<comment type="pathway">
    <text evidence="2 13">Bacterial outer membrane biogenesis; LPS core biosynthesis.</text>
</comment>
<keyword evidence="7 13" id="KW-0808">Transferase</keyword>
<dbReference type="GO" id="GO:0009245">
    <property type="term" value="P:lipid A biosynthetic process"/>
    <property type="evidence" value="ECO:0007669"/>
    <property type="project" value="TreeGrafter"/>
</dbReference>
<comment type="subcellular location">
    <subcellularLocation>
        <location evidence="1">Cell inner membrane</location>
        <topology evidence="1">Single-pass membrane protein</topology>
        <orientation evidence="1">Cytoplasmic side</orientation>
    </subcellularLocation>
    <subcellularLocation>
        <location evidence="13">Cell membrane</location>
    </subcellularLocation>
</comment>
<evidence type="ECO:0000259" key="14">
    <source>
        <dbReference type="Pfam" id="PF00534"/>
    </source>
</evidence>
<evidence type="ECO:0000256" key="7">
    <source>
        <dbReference type="ARBA" id="ARBA00022679"/>
    </source>
</evidence>
<dbReference type="NCBIfam" id="NF004388">
    <property type="entry name" value="PRK05749.1-4"/>
    <property type="match status" value="1"/>
</dbReference>
<dbReference type="Proteomes" id="UP000435877">
    <property type="component" value="Unassembled WGS sequence"/>
</dbReference>
<keyword evidence="18" id="KW-1185">Reference proteome</keyword>
<keyword evidence="8" id="KW-0812">Transmembrane</keyword>
<evidence type="ECO:0000256" key="5">
    <source>
        <dbReference type="ARBA" id="ARBA00019077"/>
    </source>
</evidence>
<dbReference type="EMBL" id="CACSIK010000004">
    <property type="protein sequence ID" value="CAA0114234.1"/>
    <property type="molecule type" value="Genomic_DNA"/>
</dbReference>
<name>A0A5S9Q9P7_9GAMM</name>
<dbReference type="FunFam" id="3.40.50.2000:FF:000032">
    <property type="entry name" value="3-deoxy-D-manno-octulosonic acid transferase"/>
    <property type="match status" value="1"/>
</dbReference>
<evidence type="ECO:0000256" key="3">
    <source>
        <dbReference type="ARBA" id="ARBA00006380"/>
    </source>
</evidence>
<dbReference type="SUPFAM" id="SSF53756">
    <property type="entry name" value="UDP-Glycosyltransferase/glycogen phosphorylase"/>
    <property type="match status" value="1"/>
</dbReference>
<dbReference type="GO" id="GO:0005886">
    <property type="term" value="C:plasma membrane"/>
    <property type="evidence" value="ECO:0007669"/>
    <property type="project" value="UniProtKB-SubCell"/>
</dbReference>
<evidence type="ECO:0000256" key="1">
    <source>
        <dbReference type="ARBA" id="ARBA00004388"/>
    </source>
</evidence>
<reference evidence="18 19" key="1">
    <citation type="submission" date="2019-11" db="EMBL/GenBank/DDBJ databases">
        <authorList>
            <person name="Holert J."/>
        </authorList>
    </citation>
    <scope>NUCLEOTIDE SEQUENCE [LARGE SCALE GENOMIC DNA]</scope>
    <source>
        <strain evidence="16">BC3_2A</strain>
        <strain evidence="17">SB11_1A</strain>
    </source>
</reference>
<comment type="function">
    <text evidence="13">Involved in lipopolysaccharide (LPS) biosynthesis. Catalyzes the transfer of 3-deoxy-D-manno-octulosonate (Kdo) residue(s) from CMP-Kdo to lipid IV(A), the tetraacyldisaccharide-1,4'-bisphosphate precursor of lipid A.</text>
</comment>
<dbReference type="InterPro" id="IPR007507">
    <property type="entry name" value="Glycos_transf_N"/>
</dbReference>
<keyword evidence="13" id="KW-0448">Lipopolysaccharide biosynthesis</keyword>
<evidence type="ECO:0000256" key="6">
    <source>
        <dbReference type="ARBA" id="ARBA00022519"/>
    </source>
</evidence>
<feature type="domain" description="3-deoxy-D-manno-octulosonic-acid transferase N-terminal" evidence="15">
    <location>
        <begin position="33"/>
        <end position="222"/>
    </location>
</feature>
<sequence length="439" mass="49346">MHILYTWCFRLALPLMLLHLWRRGRTDSTYRSRWRERFGLVDSRENITNAPDNSPAPLVWIHSASVGETLATIPLIKALSERHPHWQWLVTTTTPTGSQRVREALEPVLNERLLHYYIPFDLPEFLRPFINTLQPNILLIIETELWPNLLATCYKHNIPTVLVNGRLSAKSAKGYARFSALSRNMLRHFSRVLTQYPADTERFVTLGVPAARINTVGNIKFDLHLDTNVINEAQTIASQWRNQTKRQVWLAASTHEGEEEQVLDAYDILRKSFPDLLLVLVPRHPVRSDNVARLCRQRGLNTVRRSEGIAPDANIQVLLGDTMGELLYFYGACDVAFMGGSLVPIGGHNMIEPAAWGVPTVSGPHLHNFSTVSSLIQESGGLVVAESAQQIANKVAAWLKDKDERIAIGDRAQKVVSRNNGALARTVDEIEALVPSNIS</sequence>
<gene>
    <name evidence="17" type="primary">waaA_2</name>
    <name evidence="16" type="synonym">waaA_1</name>
    <name evidence="17" type="ORF">IHBHHGIJ_03552</name>
    <name evidence="16" type="ORF">KFEGEMFD_01889</name>
</gene>
<evidence type="ECO:0000256" key="11">
    <source>
        <dbReference type="PIRSR" id="PIRSR639901-1"/>
    </source>
</evidence>
<feature type="active site" description="Proton acceptor" evidence="11">
    <location>
        <position position="68"/>
    </location>
</feature>
<dbReference type="AlphaFoldDB" id="A0A5S9Q9P7"/>
<dbReference type="Pfam" id="PF04413">
    <property type="entry name" value="Glycos_transf_N"/>
    <property type="match status" value="1"/>
</dbReference>
<evidence type="ECO:0000256" key="9">
    <source>
        <dbReference type="ARBA" id="ARBA00031445"/>
    </source>
</evidence>